<dbReference type="Pfam" id="PF00751">
    <property type="entry name" value="DM"/>
    <property type="match status" value="1"/>
</dbReference>
<keyword evidence="3 5" id="KW-0238">DNA-binding</keyword>
<evidence type="ECO:0000256" key="4">
    <source>
        <dbReference type="ARBA" id="ARBA00023242"/>
    </source>
</evidence>
<feature type="region of interest" description="Disordered" evidence="6">
    <location>
        <begin position="71"/>
        <end position="103"/>
    </location>
</feature>
<dbReference type="GO" id="GO:0000978">
    <property type="term" value="F:RNA polymerase II cis-regulatory region sequence-specific DNA binding"/>
    <property type="evidence" value="ECO:0007669"/>
    <property type="project" value="TreeGrafter"/>
</dbReference>
<dbReference type="SUPFAM" id="SSF82927">
    <property type="entry name" value="Cysteine-rich DNA binding domain, (DM domain)"/>
    <property type="match status" value="1"/>
</dbReference>
<dbReference type="InterPro" id="IPR001275">
    <property type="entry name" value="DM_DNA-bd"/>
</dbReference>
<dbReference type="OrthoDB" id="6361334at2759"/>
<name>A0A979FUK5_HYAAZ</name>
<dbReference type="InterPro" id="IPR036407">
    <property type="entry name" value="DM_DNA-bd_sf"/>
</dbReference>
<gene>
    <name evidence="9" type="primary">LOC125179112</name>
</gene>
<feature type="region of interest" description="Disordered" evidence="6">
    <location>
        <begin position="141"/>
        <end position="162"/>
    </location>
</feature>
<accession>A0A979FUK5</accession>
<dbReference type="Gene3D" id="4.10.1040.10">
    <property type="entry name" value="DM DNA-binding domain"/>
    <property type="match status" value="1"/>
</dbReference>
<feature type="region of interest" description="Disordered" evidence="6">
    <location>
        <begin position="180"/>
        <end position="270"/>
    </location>
</feature>
<evidence type="ECO:0000256" key="1">
    <source>
        <dbReference type="ARBA" id="ARBA00022723"/>
    </source>
</evidence>
<feature type="region of interest" description="Disordered" evidence="6">
    <location>
        <begin position="501"/>
        <end position="530"/>
    </location>
</feature>
<proteinExistence type="predicted"/>
<organism evidence="8 9">
    <name type="scientific">Hyalella azteca</name>
    <name type="common">Amphipod</name>
    <dbReference type="NCBI Taxonomy" id="294128"/>
    <lineage>
        <taxon>Eukaryota</taxon>
        <taxon>Metazoa</taxon>
        <taxon>Ecdysozoa</taxon>
        <taxon>Arthropoda</taxon>
        <taxon>Crustacea</taxon>
        <taxon>Multicrustacea</taxon>
        <taxon>Malacostraca</taxon>
        <taxon>Eumalacostraca</taxon>
        <taxon>Peracarida</taxon>
        <taxon>Amphipoda</taxon>
        <taxon>Senticaudata</taxon>
        <taxon>Talitrida</taxon>
        <taxon>Talitroidea</taxon>
        <taxon>Hyalellidae</taxon>
        <taxon>Hyalella</taxon>
    </lineage>
</organism>
<dbReference type="GO" id="GO:0007548">
    <property type="term" value="P:sex differentiation"/>
    <property type="evidence" value="ECO:0007669"/>
    <property type="project" value="TreeGrafter"/>
</dbReference>
<protein>
    <submittedName>
        <fullName evidence="9">Uncharacterized protein LOC125179112</fullName>
    </submittedName>
</protein>
<keyword evidence="8" id="KW-1185">Reference proteome</keyword>
<evidence type="ECO:0000256" key="2">
    <source>
        <dbReference type="ARBA" id="ARBA00022833"/>
    </source>
</evidence>
<dbReference type="InterPro" id="IPR026607">
    <property type="entry name" value="DMRT"/>
</dbReference>
<dbReference type="Proteomes" id="UP000694843">
    <property type="component" value="Unplaced"/>
</dbReference>
<keyword evidence="2 5" id="KW-0862">Zinc</keyword>
<feature type="DNA-binding region" description="DM" evidence="5">
    <location>
        <begin position="18"/>
        <end position="67"/>
    </location>
</feature>
<evidence type="ECO:0000313" key="8">
    <source>
        <dbReference type="Proteomes" id="UP000694843"/>
    </source>
</evidence>
<dbReference type="AlphaFoldDB" id="A0A979FUK5"/>
<feature type="domain" description="DM" evidence="7">
    <location>
        <begin position="18"/>
        <end position="67"/>
    </location>
</feature>
<dbReference type="GO" id="GO:0000981">
    <property type="term" value="F:DNA-binding transcription factor activity, RNA polymerase II-specific"/>
    <property type="evidence" value="ECO:0007669"/>
    <property type="project" value="TreeGrafter"/>
</dbReference>
<feature type="compositionally biased region" description="Low complexity" evidence="6">
    <location>
        <begin position="254"/>
        <end position="270"/>
    </location>
</feature>
<dbReference type="SMART" id="SM00301">
    <property type="entry name" value="DM"/>
    <property type="match status" value="1"/>
</dbReference>
<feature type="compositionally biased region" description="Polar residues" evidence="6">
    <location>
        <begin position="184"/>
        <end position="209"/>
    </location>
</feature>
<keyword evidence="1 5" id="KW-0479">Metal-binding</keyword>
<dbReference type="GO" id="GO:0046872">
    <property type="term" value="F:metal ion binding"/>
    <property type="evidence" value="ECO:0007669"/>
    <property type="project" value="UniProtKB-KW"/>
</dbReference>
<dbReference type="PROSITE" id="PS50809">
    <property type="entry name" value="DM_2"/>
    <property type="match status" value="1"/>
</dbReference>
<dbReference type="GO" id="GO:0005634">
    <property type="term" value="C:nucleus"/>
    <property type="evidence" value="ECO:0007669"/>
    <property type="project" value="UniProtKB-SubCell"/>
</dbReference>
<comment type="subcellular location">
    <subcellularLocation>
        <location evidence="5">Nucleus</location>
    </subcellularLocation>
</comment>
<dbReference type="PANTHER" id="PTHR12322">
    <property type="entry name" value="DOUBLESEX AND MAB-3 RELATED TRANSCRIPTION FACTOR DMRT"/>
    <property type="match status" value="1"/>
</dbReference>
<evidence type="ECO:0000256" key="6">
    <source>
        <dbReference type="SAM" id="MobiDB-lite"/>
    </source>
</evidence>
<evidence type="ECO:0000259" key="7">
    <source>
        <dbReference type="PROSITE" id="PS50809"/>
    </source>
</evidence>
<evidence type="ECO:0000256" key="3">
    <source>
        <dbReference type="ARBA" id="ARBA00023125"/>
    </source>
</evidence>
<dbReference type="PANTHER" id="PTHR12322:SF125">
    <property type="entry name" value="PROTEIN MALE ABNORMAL 3"/>
    <property type="match status" value="1"/>
</dbReference>
<sequence length="530" mass="59422">MAKNKNFPQHGLTSRQFCDKCRNHGVFFKKRYHKMKKQCQFEKCDCPHCRLTDSRRLVMKLQQKVRRAGITAKEISSETEDDEDSNRDSQERDQQNDGGDVIEGDIYDETNIEQDIAEAIKAATLAIEALPRHYKIKSNKIKGENSSVNQSGSQSGPSVNRAHLKVRILKTELTLPREVKQADDQSTLSKFRGTESLQPPVTIHSNVNQYPELVPNSWEKPDSRLSPPDSRMSPPNSRLSPPDSRMSPPNSRLSPPDSRMSPPDSRMSPPVSVASYLIAKYSPQTPKPSQSTPTPFETKASINQEIRDEGGWPNAPVTEPSLIHPHFPPALPPHTGAPMLLPPSHPTYLNRMPPFYPLVSQADKACAAPQMFLPPRGNLPPLFSNERSLLYEKSPQSDYSSMSKSFDSCKNRSIRDKHEGCHQYENDIGVADRDDFRYGKLFSHGVIGHPGERITAQDSISVPQPAPANALEELDYFAKMQLQRQFPEHFARIAEQTYPVRQPARHPTSPVPLVGSQPGMDAALHNPIQP</sequence>
<dbReference type="KEGG" id="hazt:125179112"/>
<feature type="compositionally biased region" description="Basic and acidic residues" evidence="6">
    <location>
        <begin position="86"/>
        <end position="95"/>
    </location>
</feature>
<dbReference type="RefSeq" id="XP_047740247.1">
    <property type="nucleotide sequence ID" value="XM_047884291.1"/>
</dbReference>
<feature type="compositionally biased region" description="Low complexity" evidence="6">
    <location>
        <begin position="145"/>
        <end position="159"/>
    </location>
</feature>
<dbReference type="GeneID" id="125179112"/>
<reference evidence="9" key="1">
    <citation type="submission" date="2025-08" db="UniProtKB">
        <authorList>
            <consortium name="RefSeq"/>
        </authorList>
    </citation>
    <scope>IDENTIFICATION</scope>
    <source>
        <tissue evidence="9">Whole organism</tissue>
    </source>
</reference>
<keyword evidence="4 5" id="KW-0539">Nucleus</keyword>
<evidence type="ECO:0000256" key="5">
    <source>
        <dbReference type="PROSITE-ProRule" id="PRU00070"/>
    </source>
</evidence>
<evidence type="ECO:0000313" key="9">
    <source>
        <dbReference type="RefSeq" id="XP_047740247.1"/>
    </source>
</evidence>